<keyword evidence="1" id="KW-0812">Transmembrane</keyword>
<dbReference type="AlphaFoldDB" id="A0A6J4RP89"/>
<keyword evidence="1" id="KW-1133">Transmembrane helix</keyword>
<dbReference type="PROSITE" id="PS51257">
    <property type="entry name" value="PROKAR_LIPOPROTEIN"/>
    <property type="match status" value="1"/>
</dbReference>
<protein>
    <submittedName>
        <fullName evidence="2">Uncharacterized protein</fullName>
    </submittedName>
</protein>
<gene>
    <name evidence="2" type="ORF">AVDCRST_MAG25-2623</name>
</gene>
<reference evidence="2" key="1">
    <citation type="submission" date="2020-02" db="EMBL/GenBank/DDBJ databases">
        <authorList>
            <person name="Meier V. D."/>
        </authorList>
    </citation>
    <scope>NUCLEOTIDE SEQUENCE</scope>
    <source>
        <strain evidence="2">AVDCRST_MAG25</strain>
    </source>
</reference>
<dbReference type="EMBL" id="CADCVI010000173">
    <property type="protein sequence ID" value="CAA9478772.1"/>
    <property type="molecule type" value="Genomic_DNA"/>
</dbReference>
<sequence length="172" mass="16877">MRGTIRFVAVLLSAAACGELGALLALPVALVTPEVAGWPLALAAGALCSSLGAFRAGKRFSSPADRGCVRLLSIVGASGMVTAVVAVVILGLMIPVAPPTVADHPVLLLGGVGGISCVAGVAALPPPNRARVSLGTVALLALAVMLAAAVPITVGSFGCDSGEKAVFGEFPQ</sequence>
<keyword evidence="1" id="KW-0472">Membrane</keyword>
<accession>A0A6J4RP89</accession>
<feature type="transmembrane region" description="Helical" evidence="1">
    <location>
        <begin position="68"/>
        <end position="94"/>
    </location>
</feature>
<evidence type="ECO:0000256" key="1">
    <source>
        <dbReference type="SAM" id="Phobius"/>
    </source>
</evidence>
<feature type="transmembrane region" description="Helical" evidence="1">
    <location>
        <begin position="132"/>
        <end position="154"/>
    </location>
</feature>
<organism evidence="2">
    <name type="scientific">uncultured Rubrobacteraceae bacterium</name>
    <dbReference type="NCBI Taxonomy" id="349277"/>
    <lineage>
        <taxon>Bacteria</taxon>
        <taxon>Bacillati</taxon>
        <taxon>Actinomycetota</taxon>
        <taxon>Rubrobacteria</taxon>
        <taxon>Rubrobacterales</taxon>
        <taxon>Rubrobacteraceae</taxon>
        <taxon>environmental samples</taxon>
    </lineage>
</organism>
<evidence type="ECO:0000313" key="2">
    <source>
        <dbReference type="EMBL" id="CAA9478772.1"/>
    </source>
</evidence>
<feature type="transmembrane region" description="Helical" evidence="1">
    <location>
        <begin position="106"/>
        <end position="125"/>
    </location>
</feature>
<name>A0A6J4RP89_9ACTN</name>
<proteinExistence type="predicted"/>
<feature type="transmembrane region" description="Helical" evidence="1">
    <location>
        <begin position="35"/>
        <end position="56"/>
    </location>
</feature>